<organism evidence="5 6">
    <name type="scientific">Nelumbo nucifera</name>
    <name type="common">Sacred lotus</name>
    <dbReference type="NCBI Taxonomy" id="4432"/>
    <lineage>
        <taxon>Eukaryota</taxon>
        <taxon>Viridiplantae</taxon>
        <taxon>Streptophyta</taxon>
        <taxon>Embryophyta</taxon>
        <taxon>Tracheophyta</taxon>
        <taxon>Spermatophyta</taxon>
        <taxon>Magnoliopsida</taxon>
        <taxon>Proteales</taxon>
        <taxon>Nelumbonaceae</taxon>
        <taxon>Nelumbo</taxon>
    </lineage>
</organism>
<dbReference type="RefSeq" id="XP_010271719.1">
    <property type="nucleotide sequence ID" value="XM_010273417.1"/>
</dbReference>
<dbReference type="InterPro" id="IPR001087">
    <property type="entry name" value="GDSL"/>
</dbReference>
<dbReference type="InterPro" id="IPR036514">
    <property type="entry name" value="SGNH_hydro_sf"/>
</dbReference>
<dbReference type="STRING" id="4432.A0A1U8AUV7"/>
<evidence type="ECO:0000313" key="6">
    <source>
        <dbReference type="RefSeq" id="XP_010271719.1"/>
    </source>
</evidence>
<name>A0A1U8AUV7_NELNU</name>
<keyword evidence="2" id="KW-0378">Hydrolase</keyword>
<evidence type="ECO:0000256" key="2">
    <source>
        <dbReference type="ARBA" id="ARBA00022801"/>
    </source>
</evidence>
<dbReference type="GO" id="GO:0016788">
    <property type="term" value="F:hydrolase activity, acting on ester bonds"/>
    <property type="evidence" value="ECO:0007669"/>
    <property type="project" value="InterPro"/>
</dbReference>
<dbReference type="CDD" id="cd01837">
    <property type="entry name" value="SGNH_plant_lipase_like"/>
    <property type="match status" value="1"/>
</dbReference>
<evidence type="ECO:0000313" key="5">
    <source>
        <dbReference type="Proteomes" id="UP000189703"/>
    </source>
</evidence>
<dbReference type="FunCoup" id="A0A1U8AUV7">
    <property type="interactions" value="1239"/>
</dbReference>
<gene>
    <name evidence="6" type="primary">LOC104607720</name>
</gene>
<dbReference type="Pfam" id="PF00657">
    <property type="entry name" value="Lipase_GDSL"/>
    <property type="match status" value="1"/>
</dbReference>
<comment type="similarity">
    <text evidence="1">Belongs to the 'GDSL' lipolytic enzyme family.</text>
</comment>
<dbReference type="OrthoDB" id="1600564at2759"/>
<dbReference type="PANTHER" id="PTHR46020:SF32">
    <property type="entry name" value="GDSL ESTERASE_LIPASE"/>
    <property type="match status" value="1"/>
</dbReference>
<dbReference type="OMA" id="VNAMRIH"/>
<dbReference type="KEGG" id="nnu:104607720"/>
<protein>
    <submittedName>
        <fullName evidence="6">GDSL esterase/lipase At5g03610-like isoform X1</fullName>
    </submittedName>
</protein>
<keyword evidence="3" id="KW-0443">Lipid metabolism</keyword>
<dbReference type="eggNOG" id="ENOG502QU3Y">
    <property type="taxonomic scope" value="Eukaryota"/>
</dbReference>
<feature type="signal peptide" evidence="4">
    <location>
        <begin position="1"/>
        <end position="30"/>
    </location>
</feature>
<dbReference type="InterPro" id="IPR035669">
    <property type="entry name" value="SGNH_plant_lipase-like"/>
</dbReference>
<dbReference type="GO" id="GO:0006629">
    <property type="term" value="P:lipid metabolic process"/>
    <property type="evidence" value="ECO:0007669"/>
    <property type="project" value="UniProtKB-KW"/>
</dbReference>
<dbReference type="AlphaFoldDB" id="A0A1U8AUV7"/>
<reference evidence="6" key="1">
    <citation type="submission" date="2025-08" db="UniProtKB">
        <authorList>
            <consortium name="RefSeq"/>
        </authorList>
    </citation>
    <scope>IDENTIFICATION</scope>
</reference>
<evidence type="ECO:0000256" key="3">
    <source>
        <dbReference type="ARBA" id="ARBA00023098"/>
    </source>
</evidence>
<dbReference type="SUPFAM" id="SSF52266">
    <property type="entry name" value="SGNH hydrolase"/>
    <property type="match status" value="1"/>
</dbReference>
<keyword evidence="5" id="KW-1185">Reference proteome</keyword>
<evidence type="ECO:0000256" key="4">
    <source>
        <dbReference type="SAM" id="SignalP"/>
    </source>
</evidence>
<dbReference type="GeneID" id="104607720"/>
<dbReference type="InParanoid" id="A0A1U8AUV7"/>
<keyword evidence="4" id="KW-0732">Signal</keyword>
<accession>A0A1U8AUV7</accession>
<dbReference type="Proteomes" id="UP000189703">
    <property type="component" value="Unplaced"/>
</dbReference>
<sequence>MGKQDKHTMLFHLFFSVFVLLTAGIHVVQSSSYHHHRPGPSKLFVFGDSYADTGNNPKSVSKSWHPPYGITFPGQPSGRWSDGRVLTDYVASFIGIKSPMPYRWIKFAPKSLSHGINFAYGGTGVFDTLVSQPNMTTQIDFFQQLINSGIYSKRDLNSSVALVSVAGNDYGAYNARNGTAQGLPAFIASVVNQTTLNLKRIHGLGVKKVAVIALLPLGCLPQSTVLSSYQQCNKTQNTAVRFHNLLLKQAVEKLNNETKSPTFILLDLNSAFMSAFDKKNSGNLKFGFGNPLKPCCMGIDASNSCGIVDQSGAKKYKVCKNPKVAFFWDEVHPTQAGWQAVSLSLKSSLNQFV</sequence>
<dbReference type="PANTHER" id="PTHR46020">
    <property type="entry name" value="OSJNBB0059K02.9 PROTEIN"/>
    <property type="match status" value="1"/>
</dbReference>
<proteinExistence type="inferred from homology"/>
<dbReference type="Gene3D" id="3.40.50.1110">
    <property type="entry name" value="SGNH hydrolase"/>
    <property type="match status" value="1"/>
</dbReference>
<evidence type="ECO:0000256" key="1">
    <source>
        <dbReference type="ARBA" id="ARBA00008668"/>
    </source>
</evidence>
<feature type="chain" id="PRO_5010573891" evidence="4">
    <location>
        <begin position="31"/>
        <end position="353"/>
    </location>
</feature>